<dbReference type="Proteomes" id="UP000282211">
    <property type="component" value="Unassembled WGS sequence"/>
</dbReference>
<dbReference type="EMBL" id="RBII01000002">
    <property type="protein sequence ID" value="RKQ69186.1"/>
    <property type="molecule type" value="Genomic_DNA"/>
</dbReference>
<evidence type="ECO:0000313" key="2">
    <source>
        <dbReference type="EMBL" id="RKQ69186.1"/>
    </source>
</evidence>
<keyword evidence="1" id="KW-0732">Signal</keyword>
<feature type="chain" id="PRO_5019415416" evidence="1">
    <location>
        <begin position="24"/>
        <end position="337"/>
    </location>
</feature>
<gene>
    <name evidence="2" type="ORF">DES40_1985</name>
</gene>
<sequence>MRLPFYFLAALLGGGLCPAAAQAQTASDTDLELYGSWRLHANYVSVDESSNPEGDGELGLTDAYSRLGAKLRFGDEAIKITARYEVNINSADLELGDPSFFDDEDSRLYSVKAEGKFGTVLVGKDWLPYYNNIGYPVDYFSSIYAGYTTYAYFREHQITYITPRVNGFSGSLARMQRTGGGAKGWHYALSYVKNGVTLAAGREDMDGAEADTQGVALSYTHKDWYLAGKYEKNDIAGTIYNGFVQYRRGPYSFKAGLGLGDQYSGDTYHLGVDYHLNAQFKLFTEFYAEELNYALLRNDAQRASDYFGAGGFGVRQNGKAILTGFRWDFSFRPQHHQ</sequence>
<keyword evidence="3" id="KW-1185">Reference proteome</keyword>
<feature type="signal peptide" evidence="1">
    <location>
        <begin position="1"/>
        <end position="23"/>
    </location>
</feature>
<evidence type="ECO:0000256" key="1">
    <source>
        <dbReference type="SAM" id="SignalP"/>
    </source>
</evidence>
<dbReference type="AlphaFoldDB" id="A0A420WDX1"/>
<evidence type="ECO:0000313" key="3">
    <source>
        <dbReference type="Proteomes" id="UP000282211"/>
    </source>
</evidence>
<dbReference type="OrthoDB" id="625456at2"/>
<name>A0A420WDX1_9PROT</name>
<dbReference type="Gene3D" id="2.40.160.10">
    <property type="entry name" value="Porin"/>
    <property type="match status" value="1"/>
</dbReference>
<comment type="caution">
    <text evidence="2">The sequence shown here is derived from an EMBL/GenBank/DDBJ whole genome shotgun (WGS) entry which is preliminary data.</text>
</comment>
<proteinExistence type="predicted"/>
<accession>A0A420WDX1</accession>
<dbReference type="InParanoid" id="A0A420WDX1"/>
<dbReference type="SUPFAM" id="SSF56935">
    <property type="entry name" value="Porins"/>
    <property type="match status" value="1"/>
</dbReference>
<reference evidence="2 3" key="1">
    <citation type="submission" date="2018-10" db="EMBL/GenBank/DDBJ databases">
        <title>Genomic Encyclopedia of Type Strains, Phase IV (KMG-IV): sequencing the most valuable type-strain genomes for metagenomic binning, comparative biology and taxonomic classification.</title>
        <authorList>
            <person name="Goeker M."/>
        </authorList>
    </citation>
    <scope>NUCLEOTIDE SEQUENCE [LARGE SCALE GENOMIC DNA]</scope>
    <source>
        <strain evidence="2 3">DSM 22008</strain>
    </source>
</reference>
<organism evidence="2 3">
    <name type="scientific">Litorimonas taeanensis</name>
    <dbReference type="NCBI Taxonomy" id="568099"/>
    <lineage>
        <taxon>Bacteria</taxon>
        <taxon>Pseudomonadati</taxon>
        <taxon>Pseudomonadota</taxon>
        <taxon>Alphaproteobacteria</taxon>
        <taxon>Maricaulales</taxon>
        <taxon>Robiginitomaculaceae</taxon>
    </lineage>
</organism>
<protein>
    <submittedName>
        <fullName evidence="2">Putative porin</fullName>
    </submittedName>
</protein>
<dbReference type="InterPro" id="IPR023614">
    <property type="entry name" value="Porin_dom_sf"/>
</dbReference>
<dbReference type="RefSeq" id="WP_121101457.1">
    <property type="nucleotide sequence ID" value="NZ_RBII01000002.1"/>
</dbReference>